<name>A0A176WEI2_MARPO</name>
<keyword evidence="3" id="KW-1185">Reference proteome</keyword>
<evidence type="ECO:0000313" key="3">
    <source>
        <dbReference type="Proteomes" id="UP000077202"/>
    </source>
</evidence>
<evidence type="ECO:0000313" key="2">
    <source>
        <dbReference type="EMBL" id="OAE31001.1"/>
    </source>
</evidence>
<dbReference type="Proteomes" id="UP000077202">
    <property type="component" value="Unassembled WGS sequence"/>
</dbReference>
<protein>
    <submittedName>
        <fullName evidence="2">Uncharacterized protein</fullName>
    </submittedName>
</protein>
<feature type="compositionally biased region" description="Basic and acidic residues" evidence="1">
    <location>
        <begin position="144"/>
        <end position="165"/>
    </location>
</feature>
<dbReference type="EMBL" id="LVLJ01001188">
    <property type="protein sequence ID" value="OAE31001.1"/>
    <property type="molecule type" value="Genomic_DNA"/>
</dbReference>
<dbReference type="AlphaFoldDB" id="A0A176WEI2"/>
<organism evidence="2 3">
    <name type="scientific">Marchantia polymorpha subsp. ruderalis</name>
    <dbReference type="NCBI Taxonomy" id="1480154"/>
    <lineage>
        <taxon>Eukaryota</taxon>
        <taxon>Viridiplantae</taxon>
        <taxon>Streptophyta</taxon>
        <taxon>Embryophyta</taxon>
        <taxon>Marchantiophyta</taxon>
        <taxon>Marchantiopsida</taxon>
        <taxon>Marchantiidae</taxon>
        <taxon>Marchantiales</taxon>
        <taxon>Marchantiaceae</taxon>
        <taxon>Marchantia</taxon>
    </lineage>
</organism>
<accession>A0A176WEI2</accession>
<gene>
    <name evidence="2" type="ORF">AXG93_1502s1010</name>
</gene>
<comment type="caution">
    <text evidence="2">The sequence shown here is derived from an EMBL/GenBank/DDBJ whole genome shotgun (WGS) entry which is preliminary data.</text>
</comment>
<evidence type="ECO:0000256" key="1">
    <source>
        <dbReference type="SAM" id="MobiDB-lite"/>
    </source>
</evidence>
<feature type="region of interest" description="Disordered" evidence="1">
    <location>
        <begin position="144"/>
        <end position="166"/>
    </location>
</feature>
<proteinExistence type="predicted"/>
<sequence>MNTRLTEAKGKNWKLSEQTRDALTVRMNRCLLEYILWQIEAHNRLRLREIEHCAAELIAKSGRRHCKLAKKLDVFLSRSRDAVANLELELVGVLKRLGLKRKLEGAATADSADLYHYAPLWYLSVITCIKEEVREPNGESNKIFESRNLESDGANERQGVDDLNVRNRGHAPSSFAAAGPREGRKVVAGILDCVNFPRSFHAHDGRISVGIVEARKQGGNCARDQS</sequence>
<reference evidence="2" key="1">
    <citation type="submission" date="2016-03" db="EMBL/GenBank/DDBJ databases">
        <title>Mechanisms controlling the formation of the plant cell surface in tip-growing cells are functionally conserved among land plants.</title>
        <authorList>
            <person name="Honkanen S."/>
            <person name="Jones V.A."/>
            <person name="Morieri G."/>
            <person name="Champion C."/>
            <person name="Hetherington A.J."/>
            <person name="Kelly S."/>
            <person name="Saint-Marcoux D."/>
            <person name="Proust H."/>
            <person name="Prescott H."/>
            <person name="Dolan L."/>
        </authorList>
    </citation>
    <scope>NUCLEOTIDE SEQUENCE [LARGE SCALE GENOMIC DNA]</scope>
    <source>
        <tissue evidence="2">Whole gametophyte</tissue>
    </source>
</reference>